<keyword evidence="2 3" id="KW-0040">ANK repeat</keyword>
<dbReference type="PANTHER" id="PTHR24171">
    <property type="entry name" value="ANKYRIN REPEAT DOMAIN-CONTAINING PROTEIN 39-RELATED"/>
    <property type="match status" value="1"/>
</dbReference>
<dbReference type="AlphaFoldDB" id="A0A6A5WLS5"/>
<evidence type="ECO:0000256" key="1">
    <source>
        <dbReference type="ARBA" id="ARBA00022737"/>
    </source>
</evidence>
<gene>
    <name evidence="4" type="ORF">P154DRAFT_463683</name>
</gene>
<name>A0A6A5WLS5_9PLEO</name>
<evidence type="ECO:0000313" key="4">
    <source>
        <dbReference type="EMBL" id="KAF2001719.1"/>
    </source>
</evidence>
<dbReference type="Pfam" id="PF12796">
    <property type="entry name" value="Ank_2"/>
    <property type="match status" value="1"/>
</dbReference>
<feature type="repeat" description="ANK" evidence="3">
    <location>
        <begin position="28"/>
        <end position="55"/>
    </location>
</feature>
<feature type="repeat" description="ANK" evidence="3">
    <location>
        <begin position="1"/>
        <end position="27"/>
    </location>
</feature>
<dbReference type="OrthoDB" id="366390at2759"/>
<dbReference type="PROSITE" id="PS50088">
    <property type="entry name" value="ANK_REPEAT"/>
    <property type="match status" value="2"/>
</dbReference>
<feature type="non-terminal residue" evidence="4">
    <location>
        <position position="85"/>
    </location>
</feature>
<dbReference type="InterPro" id="IPR036770">
    <property type="entry name" value="Ankyrin_rpt-contain_sf"/>
</dbReference>
<protein>
    <submittedName>
        <fullName evidence="4">Uncharacterized protein</fullName>
    </submittedName>
</protein>
<evidence type="ECO:0000256" key="3">
    <source>
        <dbReference type="PROSITE-ProRule" id="PRU00023"/>
    </source>
</evidence>
<dbReference type="InterPro" id="IPR002110">
    <property type="entry name" value="Ankyrin_rpt"/>
</dbReference>
<evidence type="ECO:0000313" key="5">
    <source>
        <dbReference type="Proteomes" id="UP000799779"/>
    </source>
</evidence>
<organism evidence="4 5">
    <name type="scientific">Amniculicola lignicola CBS 123094</name>
    <dbReference type="NCBI Taxonomy" id="1392246"/>
    <lineage>
        <taxon>Eukaryota</taxon>
        <taxon>Fungi</taxon>
        <taxon>Dikarya</taxon>
        <taxon>Ascomycota</taxon>
        <taxon>Pezizomycotina</taxon>
        <taxon>Dothideomycetes</taxon>
        <taxon>Pleosporomycetidae</taxon>
        <taxon>Pleosporales</taxon>
        <taxon>Amniculicolaceae</taxon>
        <taxon>Amniculicola</taxon>
    </lineage>
</organism>
<reference evidence="4" key="1">
    <citation type="journal article" date="2020" name="Stud. Mycol.">
        <title>101 Dothideomycetes genomes: a test case for predicting lifestyles and emergence of pathogens.</title>
        <authorList>
            <person name="Haridas S."/>
            <person name="Albert R."/>
            <person name="Binder M."/>
            <person name="Bloem J."/>
            <person name="Labutti K."/>
            <person name="Salamov A."/>
            <person name="Andreopoulos B."/>
            <person name="Baker S."/>
            <person name="Barry K."/>
            <person name="Bills G."/>
            <person name="Bluhm B."/>
            <person name="Cannon C."/>
            <person name="Castanera R."/>
            <person name="Culley D."/>
            <person name="Daum C."/>
            <person name="Ezra D."/>
            <person name="Gonzalez J."/>
            <person name="Henrissat B."/>
            <person name="Kuo A."/>
            <person name="Liang C."/>
            <person name="Lipzen A."/>
            <person name="Lutzoni F."/>
            <person name="Magnuson J."/>
            <person name="Mondo S."/>
            <person name="Nolan M."/>
            <person name="Ohm R."/>
            <person name="Pangilinan J."/>
            <person name="Park H.-J."/>
            <person name="Ramirez L."/>
            <person name="Alfaro M."/>
            <person name="Sun H."/>
            <person name="Tritt A."/>
            <person name="Yoshinaga Y."/>
            <person name="Zwiers L.-H."/>
            <person name="Turgeon B."/>
            <person name="Goodwin S."/>
            <person name="Spatafora J."/>
            <person name="Crous P."/>
            <person name="Grigoriev I."/>
        </authorList>
    </citation>
    <scope>NUCLEOTIDE SEQUENCE</scope>
    <source>
        <strain evidence="4">CBS 123094</strain>
    </source>
</reference>
<sequence length="85" mass="8912">MLASYHGHAPTVTLLLSFGADPNVLNDRGQSPIAGAVFKGYEDVVRVLFEGGADVLAGHPTAVDCARMFQRGGMCELFGVEMGDG</sequence>
<dbReference type="PANTHER" id="PTHR24171:SF10">
    <property type="entry name" value="ANKYRIN REPEAT DOMAIN-CONTAINING PROTEIN 29-LIKE"/>
    <property type="match status" value="1"/>
</dbReference>
<keyword evidence="5" id="KW-1185">Reference proteome</keyword>
<proteinExistence type="predicted"/>
<keyword evidence="1" id="KW-0677">Repeat</keyword>
<evidence type="ECO:0000256" key="2">
    <source>
        <dbReference type="ARBA" id="ARBA00023043"/>
    </source>
</evidence>
<dbReference type="Proteomes" id="UP000799779">
    <property type="component" value="Unassembled WGS sequence"/>
</dbReference>
<dbReference type="EMBL" id="ML977581">
    <property type="protein sequence ID" value="KAF2001719.1"/>
    <property type="molecule type" value="Genomic_DNA"/>
</dbReference>
<dbReference type="SUPFAM" id="SSF48403">
    <property type="entry name" value="Ankyrin repeat"/>
    <property type="match status" value="1"/>
</dbReference>
<dbReference type="PROSITE" id="PS50297">
    <property type="entry name" value="ANK_REP_REGION"/>
    <property type="match status" value="1"/>
</dbReference>
<accession>A0A6A5WLS5</accession>
<dbReference type="Gene3D" id="1.25.40.20">
    <property type="entry name" value="Ankyrin repeat-containing domain"/>
    <property type="match status" value="1"/>
</dbReference>